<dbReference type="InterPro" id="IPR039790">
    <property type="entry name" value="CHRD1"/>
</dbReference>
<dbReference type="GO" id="GO:0007229">
    <property type="term" value="P:integrin-mediated signaling pathway"/>
    <property type="evidence" value="ECO:0007669"/>
    <property type="project" value="UniProtKB-KW"/>
</dbReference>
<accession>A0ABD2QJP8</accession>
<dbReference type="PROSITE" id="PS51203">
    <property type="entry name" value="CS"/>
    <property type="match status" value="1"/>
</dbReference>
<dbReference type="GO" id="GO:0046872">
    <property type="term" value="F:metal ion binding"/>
    <property type="evidence" value="ECO:0007669"/>
    <property type="project" value="UniProtKB-KW"/>
</dbReference>
<dbReference type="SUPFAM" id="SSF49764">
    <property type="entry name" value="HSP20-like chaperones"/>
    <property type="match status" value="1"/>
</dbReference>
<proteinExistence type="predicted"/>
<dbReference type="PANTHER" id="PTHR46983">
    <property type="entry name" value="CYSTEINE AND HISTIDINE-RICH DOMAIN-CONTAINING PROTEIN 1"/>
    <property type="match status" value="1"/>
</dbReference>
<dbReference type="InterPro" id="IPR007052">
    <property type="entry name" value="CS_dom"/>
</dbReference>
<dbReference type="EMBL" id="JBJKFK010000104">
    <property type="protein sequence ID" value="KAL3319765.1"/>
    <property type="molecule type" value="Genomic_DNA"/>
</dbReference>
<protein>
    <submittedName>
        <fullName evidence="6">Integrin beta-1-binding protein 2</fullName>
    </submittedName>
</protein>
<evidence type="ECO:0000256" key="1">
    <source>
        <dbReference type="ARBA" id="ARBA00022723"/>
    </source>
</evidence>
<evidence type="ECO:0000256" key="3">
    <source>
        <dbReference type="ARBA" id="ARBA00022833"/>
    </source>
</evidence>
<keyword evidence="2" id="KW-0677">Repeat</keyword>
<evidence type="ECO:0000313" key="6">
    <source>
        <dbReference type="EMBL" id="KAL3319765.1"/>
    </source>
</evidence>
<keyword evidence="3" id="KW-0862">Zinc</keyword>
<dbReference type="Pfam" id="PF04969">
    <property type="entry name" value="CS"/>
    <property type="match status" value="1"/>
</dbReference>
<keyword evidence="7" id="KW-1185">Reference proteome</keyword>
<sequence length="338" mass="38249">MHQCYNKGCGKEFDPAENSECEFYRVRIHTFIQGSCLYHPGDPVFHDAKKKWSCCGKYSTDFTEFLSIKGCVSGKHNDVKPVQPPKDVESVDDTKKVVNTEEELLPSRPKPVYERPNNPGTFCSLKCSVMPSLLESLKSLKFEEIGENRTQETTVTEKGPKCFNGGCEVIYQGPETNSQLCIYHPGTPIFHEGAKFWTCCNRKTTDFEAFRQQEGCTTGVHHWTEAAALSSNLSLRLASSNNTCRFDWFQLPNCVTLNIYAKDVIPDSVDIKANEIDLVVYFEYGPSRTIFSKSFTLYGVIDPQESSVNILPKKVEITMKKAHPMSWSKLEFEPVVTE</sequence>
<keyword evidence="6" id="KW-0401">Integrin</keyword>
<dbReference type="AlphaFoldDB" id="A0ABD2QJP8"/>
<evidence type="ECO:0000256" key="2">
    <source>
        <dbReference type="ARBA" id="ARBA00022737"/>
    </source>
</evidence>
<dbReference type="PANTHER" id="PTHR46983:SF3">
    <property type="entry name" value="CHPADIPLOID STATE MAINTENANCE PROTEIN CHPA"/>
    <property type="match status" value="1"/>
</dbReference>
<dbReference type="Pfam" id="PF04968">
    <property type="entry name" value="CHORD"/>
    <property type="match status" value="2"/>
</dbReference>
<dbReference type="Gene3D" id="2.60.40.790">
    <property type="match status" value="1"/>
</dbReference>
<keyword evidence="1" id="KW-0479">Metal-binding</keyword>
<gene>
    <name evidence="6" type="primary">ITGB1BP2</name>
    <name evidence="6" type="ORF">Ciccas_001558</name>
</gene>
<evidence type="ECO:0000259" key="5">
    <source>
        <dbReference type="PROSITE" id="PS51401"/>
    </source>
</evidence>
<organism evidence="6 7">
    <name type="scientific">Cichlidogyrus casuarinus</name>
    <dbReference type="NCBI Taxonomy" id="1844966"/>
    <lineage>
        <taxon>Eukaryota</taxon>
        <taxon>Metazoa</taxon>
        <taxon>Spiralia</taxon>
        <taxon>Lophotrochozoa</taxon>
        <taxon>Platyhelminthes</taxon>
        <taxon>Monogenea</taxon>
        <taxon>Monopisthocotylea</taxon>
        <taxon>Dactylogyridea</taxon>
        <taxon>Ancyrocephalidae</taxon>
        <taxon>Cichlidogyrus</taxon>
    </lineage>
</organism>
<dbReference type="InterPro" id="IPR008978">
    <property type="entry name" value="HSP20-like_chaperone"/>
</dbReference>
<comment type="caution">
    <text evidence="6">The sequence shown here is derived from an EMBL/GenBank/DDBJ whole genome shotgun (WGS) entry which is preliminary data.</text>
</comment>
<name>A0ABD2QJP8_9PLAT</name>
<dbReference type="PROSITE" id="PS51401">
    <property type="entry name" value="CHORD"/>
    <property type="match status" value="2"/>
</dbReference>
<evidence type="ECO:0000313" key="7">
    <source>
        <dbReference type="Proteomes" id="UP001626550"/>
    </source>
</evidence>
<evidence type="ECO:0000259" key="4">
    <source>
        <dbReference type="PROSITE" id="PS51203"/>
    </source>
</evidence>
<reference evidence="6 7" key="1">
    <citation type="submission" date="2024-11" db="EMBL/GenBank/DDBJ databases">
        <title>Adaptive evolution of stress response genes in parasites aligns with host niche diversity.</title>
        <authorList>
            <person name="Hahn C."/>
            <person name="Resl P."/>
        </authorList>
    </citation>
    <scope>NUCLEOTIDE SEQUENCE [LARGE SCALE GENOMIC DNA]</scope>
    <source>
        <strain evidence="6">EGGRZ-B1_66</strain>
        <tissue evidence="6">Body</tissue>
    </source>
</reference>
<feature type="domain" description="CHORD" evidence="5">
    <location>
        <begin position="162"/>
        <end position="221"/>
    </location>
</feature>
<feature type="domain" description="CS" evidence="4">
    <location>
        <begin position="241"/>
        <end position="331"/>
    </location>
</feature>
<dbReference type="Proteomes" id="UP001626550">
    <property type="component" value="Unassembled WGS sequence"/>
</dbReference>
<dbReference type="Gene3D" id="4.10.1130.20">
    <property type="match status" value="2"/>
</dbReference>
<feature type="domain" description="CHORD" evidence="5">
    <location>
        <begin position="4"/>
        <end position="76"/>
    </location>
</feature>
<dbReference type="InterPro" id="IPR007051">
    <property type="entry name" value="CHORD_dom"/>
</dbReference>